<dbReference type="HOGENOM" id="CLU_114151_0_0_4"/>
<dbReference type="EMBL" id="CP001043">
    <property type="protein sequence ID" value="ACC71099.1"/>
    <property type="molecule type" value="Genomic_DNA"/>
</dbReference>
<dbReference type="SUPFAM" id="SSF53335">
    <property type="entry name" value="S-adenosyl-L-methionine-dependent methyltransferases"/>
    <property type="match status" value="1"/>
</dbReference>
<keyword evidence="2" id="KW-1185">Reference proteome</keyword>
<dbReference type="eggNOG" id="COG1041">
    <property type="taxonomic scope" value="Bacteria"/>
</dbReference>
<proteinExistence type="predicted"/>
<evidence type="ECO:0000313" key="2">
    <source>
        <dbReference type="Proteomes" id="UP000001192"/>
    </source>
</evidence>
<protein>
    <submittedName>
        <fullName evidence="1">Methyltransferase putative</fullName>
    </submittedName>
</protein>
<dbReference type="GO" id="GO:0032259">
    <property type="term" value="P:methylation"/>
    <property type="evidence" value="ECO:0007669"/>
    <property type="project" value="UniProtKB-KW"/>
</dbReference>
<gene>
    <name evidence="1" type="ordered locus">Bphy_1920</name>
</gene>
<reference evidence="2" key="1">
    <citation type="journal article" date="2014" name="Stand. Genomic Sci.">
        <title>Complete genome sequence of Burkholderia phymatum STM815(T), a broad host range and efficient nitrogen-fixing symbiont of Mimosa species.</title>
        <authorList>
            <person name="Moulin L."/>
            <person name="Klonowska A."/>
            <person name="Caroline B."/>
            <person name="Booth K."/>
            <person name="Vriezen J.A."/>
            <person name="Melkonian R."/>
            <person name="James E.K."/>
            <person name="Young J.P."/>
            <person name="Bena G."/>
            <person name="Hauser L."/>
            <person name="Land M."/>
            <person name="Kyrpides N."/>
            <person name="Bruce D."/>
            <person name="Chain P."/>
            <person name="Copeland A."/>
            <person name="Pitluck S."/>
            <person name="Woyke T."/>
            <person name="Lizotte-Waniewski M."/>
            <person name="Bristow J."/>
            <person name="Riley M."/>
        </authorList>
    </citation>
    <scope>NUCLEOTIDE SEQUENCE [LARGE SCALE GENOMIC DNA]</scope>
    <source>
        <strain evidence="2">DSM 17167 / CIP 108236 / LMG 21445 / STM815</strain>
    </source>
</reference>
<name>B2JD43_PARP8</name>
<dbReference type="InterPro" id="IPR029063">
    <property type="entry name" value="SAM-dependent_MTases_sf"/>
</dbReference>
<dbReference type="Proteomes" id="UP000001192">
    <property type="component" value="Chromosome 1"/>
</dbReference>
<dbReference type="GO" id="GO:0008168">
    <property type="term" value="F:methyltransferase activity"/>
    <property type="evidence" value="ECO:0007669"/>
    <property type="project" value="UniProtKB-KW"/>
</dbReference>
<accession>B2JD43</accession>
<keyword evidence="1" id="KW-0489">Methyltransferase</keyword>
<keyword evidence="1" id="KW-0808">Transferase</keyword>
<dbReference type="REBASE" id="17900">
    <property type="entry name" value="M.BphSTMORF1920P"/>
</dbReference>
<dbReference type="Gene3D" id="3.40.50.150">
    <property type="entry name" value="Vaccinia Virus protein VP39"/>
    <property type="match status" value="1"/>
</dbReference>
<organism evidence="1 2">
    <name type="scientific">Paraburkholderia phymatum (strain DSM 17167 / CIP 108236 / LMG 21445 / STM815)</name>
    <name type="common">Burkholderia phymatum</name>
    <dbReference type="NCBI Taxonomy" id="391038"/>
    <lineage>
        <taxon>Bacteria</taxon>
        <taxon>Pseudomonadati</taxon>
        <taxon>Pseudomonadota</taxon>
        <taxon>Betaproteobacteria</taxon>
        <taxon>Burkholderiales</taxon>
        <taxon>Burkholderiaceae</taxon>
        <taxon>Paraburkholderia</taxon>
    </lineage>
</organism>
<evidence type="ECO:0000313" key="1">
    <source>
        <dbReference type="EMBL" id="ACC71099.1"/>
    </source>
</evidence>
<dbReference type="STRING" id="391038.Bphy_1920"/>
<dbReference type="KEGG" id="bph:Bphy_1920"/>
<sequence>MKLILDPCCGSRMFWFDRANPAVVFGDQRRETVTVTDRSHGREDGTRTLNIEPDFLMDFRALPYPEASFKLVSFDPPHLVRAGPKSWLAAKYGKLSQDWREDLRRGFAECFRVLDDHGVLVFKWNETQIKVGEVLALTPEKPLFGQVSGRKGMTHWLVFMKRAASDSAQGGPA</sequence>
<dbReference type="RefSeq" id="WP_012401309.1">
    <property type="nucleotide sequence ID" value="NC_010622.1"/>
</dbReference>
<dbReference type="AlphaFoldDB" id="B2JD43"/>